<evidence type="ECO:0000259" key="1">
    <source>
        <dbReference type="PROSITE" id="PS50206"/>
    </source>
</evidence>
<reference evidence="2 3" key="2">
    <citation type="journal article" date="2016" name="Genome Announc.">
        <title>Draft Genome Sequence of the N2-Fixing Cyanobacterium Nostoc piscinale CENA21, Isolated from the Brazilian Amazon Floodplain.</title>
        <authorList>
            <person name="Leao T."/>
            <person name="Guimaraes P.I."/>
            <person name="de Melo A.G."/>
            <person name="Ramos R.T."/>
            <person name="Leao P.N."/>
            <person name="Silva A."/>
            <person name="Fiore M.F."/>
            <person name="Schneider M.P."/>
        </authorList>
    </citation>
    <scope>NUCLEOTIDE SEQUENCE [LARGE SCALE GENOMIC DNA]</scope>
    <source>
        <strain evidence="2 3">CENA21</strain>
    </source>
</reference>
<feature type="domain" description="Rhodanese" evidence="1">
    <location>
        <begin position="29"/>
        <end position="119"/>
    </location>
</feature>
<dbReference type="SUPFAM" id="SSF52821">
    <property type="entry name" value="Rhodanese/Cell cycle control phosphatase"/>
    <property type="match status" value="1"/>
</dbReference>
<dbReference type="PATRIC" id="fig|224013.5.peg.2309"/>
<dbReference type="CDD" id="cd01521">
    <property type="entry name" value="RHOD_PspE2"/>
    <property type="match status" value="1"/>
</dbReference>
<name>A0A0M4TJS3_9NOSO</name>
<dbReference type="InterPro" id="IPR050229">
    <property type="entry name" value="GlpE_sulfurtransferase"/>
</dbReference>
<dbReference type="InterPro" id="IPR001763">
    <property type="entry name" value="Rhodanese-like_dom"/>
</dbReference>
<dbReference type="STRING" id="224013.ACX27_09535"/>
<dbReference type="Pfam" id="PF00581">
    <property type="entry name" value="Rhodanese"/>
    <property type="match status" value="1"/>
</dbReference>
<reference evidence="3" key="1">
    <citation type="submission" date="2015-07" db="EMBL/GenBank/DDBJ databases">
        <title>Genome Of Nitrogen-Fixing Cyanobacterium Nostoc piscinale CENA21 From Solimoes/Amazon River Floodplain Sediments And Comparative Genomics To Uncover Biosynthetic Natural Products Potential.</title>
        <authorList>
            <person name="Leao T.F."/>
            <person name="Leao P.N."/>
            <person name="Guimaraes P.I."/>
            <person name="de Melo A.G.C."/>
            <person name="Ramos R.T.J."/>
            <person name="Silva A."/>
            <person name="Fiore M.F."/>
            <person name="Schneider M.P.C."/>
        </authorList>
    </citation>
    <scope>NUCLEOTIDE SEQUENCE [LARGE SCALE GENOMIC DNA]</scope>
    <source>
        <strain evidence="3">CENA21</strain>
    </source>
</reference>
<dbReference type="PANTHER" id="PTHR43031">
    <property type="entry name" value="FAD-DEPENDENT OXIDOREDUCTASE"/>
    <property type="match status" value="1"/>
</dbReference>
<dbReference type="PROSITE" id="PS00380">
    <property type="entry name" value="RHODANESE_1"/>
    <property type="match status" value="1"/>
</dbReference>
<proteinExistence type="predicted"/>
<evidence type="ECO:0000313" key="3">
    <source>
        <dbReference type="Proteomes" id="UP000062645"/>
    </source>
</evidence>
<dbReference type="KEGG" id="npz:ACX27_09535"/>
<dbReference type="Gene3D" id="3.40.250.10">
    <property type="entry name" value="Rhodanese-like domain"/>
    <property type="match status" value="1"/>
</dbReference>
<dbReference type="SMART" id="SM00450">
    <property type="entry name" value="RHOD"/>
    <property type="match status" value="1"/>
</dbReference>
<dbReference type="PANTHER" id="PTHR43031:SF1">
    <property type="entry name" value="PYRIDINE NUCLEOTIDE-DISULPHIDE OXIDOREDUCTASE"/>
    <property type="match status" value="1"/>
</dbReference>
<gene>
    <name evidence="2" type="ORF">ACX27_09535</name>
</gene>
<dbReference type="InterPro" id="IPR001307">
    <property type="entry name" value="Thiosulphate_STrfase_CS"/>
</dbReference>
<dbReference type="GO" id="GO:0004792">
    <property type="term" value="F:thiosulfate-cyanide sulfurtransferase activity"/>
    <property type="evidence" value="ECO:0007669"/>
    <property type="project" value="InterPro"/>
</dbReference>
<organism evidence="2 3">
    <name type="scientific">Nostoc piscinale CENA21</name>
    <dbReference type="NCBI Taxonomy" id="224013"/>
    <lineage>
        <taxon>Bacteria</taxon>
        <taxon>Bacillati</taxon>
        <taxon>Cyanobacteriota</taxon>
        <taxon>Cyanophyceae</taxon>
        <taxon>Nostocales</taxon>
        <taxon>Nostocaceae</taxon>
        <taxon>Nostoc</taxon>
    </lineage>
</organism>
<keyword evidence="3" id="KW-1185">Reference proteome</keyword>
<dbReference type="EMBL" id="CP012036">
    <property type="protein sequence ID" value="ALF53036.1"/>
    <property type="molecule type" value="Genomic_DNA"/>
</dbReference>
<accession>A0A0M4TJS3</accession>
<evidence type="ECO:0000313" key="2">
    <source>
        <dbReference type="EMBL" id="ALF53036.1"/>
    </source>
</evidence>
<dbReference type="Proteomes" id="UP000062645">
    <property type="component" value="Chromosome"/>
</dbReference>
<dbReference type="InterPro" id="IPR036873">
    <property type="entry name" value="Rhodanese-like_dom_sf"/>
</dbReference>
<dbReference type="AlphaFoldDB" id="A0A0M4TJS3"/>
<sequence>MMSIDQMAHYQRKLAYEMDSWDLYVALNQGQAITVVDGRSAAAFAEEHIPGALNLPHKEICFNSTEMLDKSRLYVCYCDGIGCNASTKTALKLLTLGFEVRELIGGLDWWKRDGYATEGKKTQLGITINCGC</sequence>
<dbReference type="PROSITE" id="PS50206">
    <property type="entry name" value="RHODANESE_3"/>
    <property type="match status" value="1"/>
</dbReference>
<protein>
    <submittedName>
        <fullName evidence="2">Rhodanese</fullName>
    </submittedName>
</protein>